<sequence length="164" mass="18164">MQLVPLFPKMRHGPTLSLEHLAREALNRRPILLTLIMGGEIYLPGYEKAWQLGRELELPIAAHVLGNFGIPKVFDQLAQARQMGPDNLFIHMTGMSDAAWKVVADNGVAVSIAVPIEMTMRHGMPPILKAMELGVRPSLSTDVECTMTADFFEAAGVKRDLFRT</sequence>
<name>W4M9U9_9BACT</name>
<keyword evidence="2" id="KW-1185">Reference proteome</keyword>
<dbReference type="Gene3D" id="3.20.20.140">
    <property type="entry name" value="Metal-dependent hydrolases"/>
    <property type="match status" value="1"/>
</dbReference>
<comment type="caution">
    <text evidence="1">The sequence shown here is derived from an EMBL/GenBank/DDBJ whole genome shotgun (WGS) entry which is preliminary data.</text>
</comment>
<dbReference type="PATRIC" id="fig|1429439.4.peg.2410"/>
<dbReference type="HOGENOM" id="CLU_1615969_0_0_7"/>
<dbReference type="InterPro" id="IPR032466">
    <property type="entry name" value="Metal_Hydrolase"/>
</dbReference>
<evidence type="ECO:0000313" key="1">
    <source>
        <dbReference type="EMBL" id="ETX06950.1"/>
    </source>
</evidence>
<organism evidence="1 2">
    <name type="scientific">Candidatus Entotheonella gemina</name>
    <dbReference type="NCBI Taxonomy" id="1429439"/>
    <lineage>
        <taxon>Bacteria</taxon>
        <taxon>Pseudomonadati</taxon>
        <taxon>Nitrospinota/Tectimicrobiota group</taxon>
        <taxon>Candidatus Tectimicrobiota</taxon>
        <taxon>Candidatus Entotheonellia</taxon>
        <taxon>Candidatus Entotheonellales</taxon>
        <taxon>Candidatus Entotheonellaceae</taxon>
        <taxon>Candidatus Entotheonella</taxon>
    </lineage>
</organism>
<dbReference type="EMBL" id="AZHX01000567">
    <property type="protein sequence ID" value="ETX06950.1"/>
    <property type="molecule type" value="Genomic_DNA"/>
</dbReference>
<protein>
    <recommendedName>
        <fullName evidence="3">Amidohydrolase-related domain-containing protein</fullName>
    </recommendedName>
</protein>
<dbReference type="AlphaFoldDB" id="W4M9U9"/>
<accession>W4M9U9</accession>
<dbReference type="Proteomes" id="UP000019140">
    <property type="component" value="Unassembled WGS sequence"/>
</dbReference>
<reference evidence="1 2" key="1">
    <citation type="journal article" date="2014" name="Nature">
        <title>An environmental bacterial taxon with a large and distinct metabolic repertoire.</title>
        <authorList>
            <person name="Wilson M.C."/>
            <person name="Mori T."/>
            <person name="Ruckert C."/>
            <person name="Uria A.R."/>
            <person name="Helf M.J."/>
            <person name="Takada K."/>
            <person name="Gernert C."/>
            <person name="Steffens U.A."/>
            <person name="Heycke N."/>
            <person name="Schmitt S."/>
            <person name="Rinke C."/>
            <person name="Helfrich E.J."/>
            <person name="Brachmann A.O."/>
            <person name="Gurgui C."/>
            <person name="Wakimoto T."/>
            <person name="Kracht M."/>
            <person name="Crusemann M."/>
            <person name="Hentschel U."/>
            <person name="Abe I."/>
            <person name="Matsunaga S."/>
            <person name="Kalinowski J."/>
            <person name="Takeyama H."/>
            <person name="Piel J."/>
        </authorList>
    </citation>
    <scope>NUCLEOTIDE SEQUENCE [LARGE SCALE GENOMIC DNA]</scope>
    <source>
        <strain evidence="2">TSY2</strain>
    </source>
</reference>
<proteinExistence type="predicted"/>
<dbReference type="SUPFAM" id="SSF51556">
    <property type="entry name" value="Metallo-dependent hydrolases"/>
    <property type="match status" value="1"/>
</dbReference>
<evidence type="ECO:0008006" key="3">
    <source>
        <dbReference type="Google" id="ProtNLM"/>
    </source>
</evidence>
<evidence type="ECO:0000313" key="2">
    <source>
        <dbReference type="Proteomes" id="UP000019140"/>
    </source>
</evidence>
<gene>
    <name evidence="1" type="ORF">ETSY2_14115</name>
</gene>